<dbReference type="EMBL" id="MK500440">
    <property type="protein sequence ID" value="QBK89771.1"/>
    <property type="molecule type" value="Genomic_DNA"/>
</dbReference>
<gene>
    <name evidence="1" type="ORF">LCPAC101_00540</name>
</gene>
<accession>A0A481Z337</accession>
<proteinExistence type="predicted"/>
<sequence length="149" mass="16749">MSHNEYRFHVRRGANELIHGLGATETEYDRVFGGYNNMKGTYASFGLCTQKGVYLIHLCKDDLKDTCCLGLDISVCTNNNHKFNFSVIANDKTNTFSNCSSIMVFENVLDMLGESPIRIASQKRLGKHIVSPLDMLDSVFTEKNISNNK</sequence>
<name>A0A481Z337_9VIRU</name>
<reference evidence="1" key="1">
    <citation type="journal article" date="2019" name="MBio">
        <title>Virus Genomes from Deep Sea Sediments Expand the Ocean Megavirome and Support Independent Origins of Viral Gigantism.</title>
        <authorList>
            <person name="Backstrom D."/>
            <person name="Yutin N."/>
            <person name="Jorgensen S.L."/>
            <person name="Dharamshi J."/>
            <person name="Homa F."/>
            <person name="Zaremba-Niedwiedzka K."/>
            <person name="Spang A."/>
            <person name="Wolf Y.I."/>
            <person name="Koonin E.V."/>
            <person name="Ettema T.J."/>
        </authorList>
    </citation>
    <scope>NUCLEOTIDE SEQUENCE</scope>
</reference>
<organism evidence="1">
    <name type="scientific">Pithovirus LCPAC101</name>
    <dbReference type="NCBI Taxonomy" id="2506586"/>
    <lineage>
        <taxon>Viruses</taxon>
        <taxon>Pithoviruses</taxon>
    </lineage>
</organism>
<evidence type="ECO:0000313" key="1">
    <source>
        <dbReference type="EMBL" id="QBK89771.1"/>
    </source>
</evidence>
<protein>
    <submittedName>
        <fullName evidence="1">Uncharacterized protein</fullName>
    </submittedName>
</protein>